<evidence type="ECO:0000313" key="9">
    <source>
        <dbReference type="EMBL" id="MBK7273428.1"/>
    </source>
</evidence>
<dbReference type="EMBL" id="JADJIB010000003">
    <property type="protein sequence ID" value="MBK7273428.1"/>
    <property type="molecule type" value="Genomic_DNA"/>
</dbReference>
<name>A0A935IN94_9MICO</name>
<dbReference type="GO" id="GO:0046872">
    <property type="term" value="F:metal ion binding"/>
    <property type="evidence" value="ECO:0007669"/>
    <property type="project" value="UniProtKB-KW"/>
</dbReference>
<keyword evidence="6" id="KW-0464">Manganese</keyword>
<dbReference type="EMBL" id="JADKGK010000027">
    <property type="protein sequence ID" value="MBL0005473.1"/>
    <property type="molecule type" value="Genomic_DNA"/>
</dbReference>
<dbReference type="GO" id="GO:0010945">
    <property type="term" value="F:coenzyme A diphosphatase activity"/>
    <property type="evidence" value="ECO:0007669"/>
    <property type="project" value="InterPro"/>
</dbReference>
<accession>A0A935IN94</accession>
<evidence type="ECO:0000256" key="6">
    <source>
        <dbReference type="ARBA" id="ARBA00023211"/>
    </source>
</evidence>
<organism evidence="9 12">
    <name type="scientific">Candidatus Phosphoribacter hodrii</name>
    <dbReference type="NCBI Taxonomy" id="2953743"/>
    <lineage>
        <taxon>Bacteria</taxon>
        <taxon>Bacillati</taxon>
        <taxon>Actinomycetota</taxon>
        <taxon>Actinomycetes</taxon>
        <taxon>Micrococcales</taxon>
        <taxon>Dermatophilaceae</taxon>
        <taxon>Candidatus Phosphoribacter</taxon>
    </lineage>
</organism>
<gene>
    <name evidence="8" type="ORF">IPF40_02545</name>
    <name evidence="9" type="ORF">IPI13_09760</name>
    <name evidence="10" type="ORF">IPP00_16395</name>
</gene>
<keyword evidence="5" id="KW-0460">Magnesium</keyword>
<dbReference type="InterPro" id="IPR000086">
    <property type="entry name" value="NUDIX_hydrolase_dom"/>
</dbReference>
<dbReference type="PANTHER" id="PTHR12992">
    <property type="entry name" value="NUDIX HYDROLASE"/>
    <property type="match status" value="1"/>
</dbReference>
<evidence type="ECO:0000256" key="4">
    <source>
        <dbReference type="ARBA" id="ARBA00022801"/>
    </source>
</evidence>
<evidence type="ECO:0000256" key="2">
    <source>
        <dbReference type="ARBA" id="ARBA00001946"/>
    </source>
</evidence>
<dbReference type="SUPFAM" id="SSF55811">
    <property type="entry name" value="Nudix"/>
    <property type="match status" value="1"/>
</dbReference>
<reference evidence="11 12" key="1">
    <citation type="submission" date="2020-10" db="EMBL/GenBank/DDBJ databases">
        <title>Connecting structure to function with the recovery of over 1000 high-quality activated sludge metagenome-assembled genomes encoding full-length rRNA genes using long-read sequencing.</title>
        <authorList>
            <person name="Singleton C.M."/>
            <person name="Petriglieri F."/>
            <person name="Kristensen J.M."/>
            <person name="Kirkegaard R.H."/>
            <person name="Michaelsen T.Y."/>
            <person name="Andersen M.H."/>
            <person name="Karst S.M."/>
            <person name="Dueholm M.S."/>
            <person name="Nielsen P.H."/>
            <person name="Albertsen M."/>
        </authorList>
    </citation>
    <scope>NUCLEOTIDE SEQUENCE [LARGE SCALE GENOMIC DNA]</scope>
    <source>
        <strain evidence="8">AalE_18-Q3-R2-46_BAT3C.188</strain>
        <strain evidence="9">Ega_18-Q3-R5-49_MAXAC.001</strain>
        <strain evidence="10">Ribe_18-Q3-R11-54_MAXAC.001</strain>
    </source>
</reference>
<feature type="domain" description="Nudix hydrolase" evidence="7">
    <location>
        <begin position="32"/>
        <end position="172"/>
    </location>
</feature>
<dbReference type="Pfam" id="PF00293">
    <property type="entry name" value="NUDIX"/>
    <property type="match status" value="1"/>
</dbReference>
<keyword evidence="3" id="KW-0479">Metal-binding</keyword>
<comment type="caution">
    <text evidence="9">The sequence shown here is derived from an EMBL/GenBank/DDBJ whole genome shotgun (WGS) entry which is preliminary data.</text>
</comment>
<keyword evidence="4" id="KW-0378">Hydrolase</keyword>
<protein>
    <submittedName>
        <fullName evidence="9">CoA pyrophosphatase</fullName>
    </submittedName>
</protein>
<dbReference type="Proteomes" id="UP000726105">
    <property type="component" value="Unassembled WGS sequence"/>
</dbReference>
<evidence type="ECO:0000313" key="8">
    <source>
        <dbReference type="EMBL" id="MBK6299966.1"/>
    </source>
</evidence>
<evidence type="ECO:0000313" key="11">
    <source>
        <dbReference type="Proteomes" id="UP000718281"/>
    </source>
</evidence>
<dbReference type="Proteomes" id="UP000718281">
    <property type="component" value="Unassembled WGS sequence"/>
</dbReference>
<evidence type="ECO:0000259" key="7">
    <source>
        <dbReference type="PROSITE" id="PS51462"/>
    </source>
</evidence>
<evidence type="ECO:0000313" key="10">
    <source>
        <dbReference type="EMBL" id="MBL0005473.1"/>
    </source>
</evidence>
<proteinExistence type="predicted"/>
<evidence type="ECO:0000256" key="3">
    <source>
        <dbReference type="ARBA" id="ARBA00022723"/>
    </source>
</evidence>
<evidence type="ECO:0000313" key="12">
    <source>
        <dbReference type="Proteomes" id="UP000726105"/>
    </source>
</evidence>
<comment type="cofactor">
    <cofactor evidence="1">
        <name>Mn(2+)</name>
        <dbReference type="ChEBI" id="CHEBI:29035"/>
    </cofactor>
</comment>
<dbReference type="Gene3D" id="3.90.79.10">
    <property type="entry name" value="Nucleoside Triphosphate Pyrophosphohydrolase"/>
    <property type="match status" value="1"/>
</dbReference>
<sequence length="217" mass="23833">MPRPRPAWVDGILEGARAEPEWFTRYLPPDGDQRQSAVLILFGPGPQGEDSLLFIERAHTLRSHAAQISFPGGGVDPEDDNVVAAALRESFEEVGLDPTGVDIVGTLPELFLPVSAYTVHPVLAWWKDPSPVYVGHPDEVAQVLSVPVSYLADPANRHTVSHPSGYRGPAWDLGDDLLLWGFTGGIVNKILELAGFAREWDSDHLVPLPERFMRRSS</sequence>
<dbReference type="AlphaFoldDB" id="A0A935IN94"/>
<dbReference type="CDD" id="cd03426">
    <property type="entry name" value="NUDIX_CoAse_Nudt7"/>
    <property type="match status" value="1"/>
</dbReference>
<dbReference type="PROSITE" id="PS51462">
    <property type="entry name" value="NUDIX"/>
    <property type="match status" value="1"/>
</dbReference>
<dbReference type="PANTHER" id="PTHR12992:SF11">
    <property type="entry name" value="MITOCHONDRIAL COENZYME A DIPHOSPHATASE NUDT8"/>
    <property type="match status" value="1"/>
</dbReference>
<dbReference type="InterPro" id="IPR045121">
    <property type="entry name" value="CoAse"/>
</dbReference>
<dbReference type="InterPro" id="IPR015797">
    <property type="entry name" value="NUDIX_hydrolase-like_dom_sf"/>
</dbReference>
<dbReference type="EMBL" id="JADIXZ010000001">
    <property type="protein sequence ID" value="MBK6299966.1"/>
    <property type="molecule type" value="Genomic_DNA"/>
</dbReference>
<evidence type="ECO:0000256" key="1">
    <source>
        <dbReference type="ARBA" id="ARBA00001936"/>
    </source>
</evidence>
<comment type="cofactor">
    <cofactor evidence="2">
        <name>Mg(2+)</name>
        <dbReference type="ChEBI" id="CHEBI:18420"/>
    </cofactor>
</comment>
<dbReference type="Proteomes" id="UP000886632">
    <property type="component" value="Unassembled WGS sequence"/>
</dbReference>
<evidence type="ECO:0000256" key="5">
    <source>
        <dbReference type="ARBA" id="ARBA00022842"/>
    </source>
</evidence>